<dbReference type="AlphaFoldDB" id="A0A645IA19"/>
<reference evidence="1" key="1">
    <citation type="submission" date="2019-08" db="EMBL/GenBank/DDBJ databases">
        <authorList>
            <person name="Kucharzyk K."/>
            <person name="Murdoch R.W."/>
            <person name="Higgins S."/>
            <person name="Loffler F."/>
        </authorList>
    </citation>
    <scope>NUCLEOTIDE SEQUENCE</scope>
</reference>
<comment type="caution">
    <text evidence="1">The sequence shown here is derived from an EMBL/GenBank/DDBJ whole genome shotgun (WGS) entry which is preliminary data.</text>
</comment>
<evidence type="ECO:0000313" key="1">
    <source>
        <dbReference type="EMBL" id="MPN48098.1"/>
    </source>
</evidence>
<sequence>MNPLLADVHLLGRQYQNLSAVSGKIDAALLQKFHEKRTVYDAIENIEAGIRDLDACLVCGFPESGKADLRIGMPRIRNLNTSDTNTRLRGSVQQMPVCLFIIL</sequence>
<gene>
    <name evidence="1" type="ORF">SDC9_195702</name>
</gene>
<accession>A0A645IA19</accession>
<protein>
    <submittedName>
        <fullName evidence="1">Uncharacterized protein</fullName>
    </submittedName>
</protein>
<organism evidence="1">
    <name type="scientific">bioreactor metagenome</name>
    <dbReference type="NCBI Taxonomy" id="1076179"/>
    <lineage>
        <taxon>unclassified sequences</taxon>
        <taxon>metagenomes</taxon>
        <taxon>ecological metagenomes</taxon>
    </lineage>
</organism>
<dbReference type="EMBL" id="VSSQ01110100">
    <property type="protein sequence ID" value="MPN48098.1"/>
    <property type="molecule type" value="Genomic_DNA"/>
</dbReference>
<name>A0A645IA19_9ZZZZ</name>
<proteinExistence type="predicted"/>